<dbReference type="EMBL" id="BMAT01012038">
    <property type="protein sequence ID" value="GFR83952.1"/>
    <property type="molecule type" value="Genomic_DNA"/>
</dbReference>
<evidence type="ECO:0000313" key="1">
    <source>
        <dbReference type="EMBL" id="GFR83952.1"/>
    </source>
</evidence>
<keyword evidence="2" id="KW-1185">Reference proteome</keyword>
<name>A0AAV4GE43_9GAST</name>
<gene>
    <name evidence="1" type="ORF">ElyMa_005987200</name>
</gene>
<reference evidence="1 2" key="1">
    <citation type="journal article" date="2021" name="Elife">
        <title>Chloroplast acquisition without the gene transfer in kleptoplastic sea slugs, Plakobranchus ocellatus.</title>
        <authorList>
            <person name="Maeda T."/>
            <person name="Takahashi S."/>
            <person name="Yoshida T."/>
            <person name="Shimamura S."/>
            <person name="Takaki Y."/>
            <person name="Nagai Y."/>
            <person name="Toyoda A."/>
            <person name="Suzuki Y."/>
            <person name="Arimoto A."/>
            <person name="Ishii H."/>
            <person name="Satoh N."/>
            <person name="Nishiyama T."/>
            <person name="Hasebe M."/>
            <person name="Maruyama T."/>
            <person name="Minagawa J."/>
            <person name="Obokata J."/>
            <person name="Shigenobu S."/>
        </authorList>
    </citation>
    <scope>NUCLEOTIDE SEQUENCE [LARGE SCALE GENOMIC DNA]</scope>
</reference>
<organism evidence="1 2">
    <name type="scientific">Elysia marginata</name>
    <dbReference type="NCBI Taxonomy" id="1093978"/>
    <lineage>
        <taxon>Eukaryota</taxon>
        <taxon>Metazoa</taxon>
        <taxon>Spiralia</taxon>
        <taxon>Lophotrochozoa</taxon>
        <taxon>Mollusca</taxon>
        <taxon>Gastropoda</taxon>
        <taxon>Heterobranchia</taxon>
        <taxon>Euthyneura</taxon>
        <taxon>Panpulmonata</taxon>
        <taxon>Sacoglossa</taxon>
        <taxon>Placobranchoidea</taxon>
        <taxon>Plakobranchidae</taxon>
        <taxon>Elysia</taxon>
    </lineage>
</organism>
<dbReference type="AlphaFoldDB" id="A0AAV4GE43"/>
<comment type="caution">
    <text evidence="1">The sequence shown here is derived from an EMBL/GenBank/DDBJ whole genome shotgun (WGS) entry which is preliminary data.</text>
</comment>
<dbReference type="Proteomes" id="UP000762676">
    <property type="component" value="Unassembled WGS sequence"/>
</dbReference>
<sequence length="211" mass="24879">MRYDDLGRKITDVEDNIPKQERYSRRDNMIFYNIWKNKSFSYETSRNLKINLTYLTYRLPRPSPTTWTPRRLLGFSCDDPPMCEHAANIKYNEEQNEGTYLRNPKTSKDIDDVIRRLKRSKAPGPDAILTEMFRTPQSIICPYFLAFCQYIFDAGSDLKPNFMEVSPDQHLVMTLHYDNSIVKLKLADSTVVYRHRGTYHNLPGKPLYSYN</sequence>
<protein>
    <submittedName>
        <fullName evidence="1">Uncharacterized protein</fullName>
    </submittedName>
</protein>
<proteinExistence type="predicted"/>
<accession>A0AAV4GE43</accession>
<evidence type="ECO:0000313" key="2">
    <source>
        <dbReference type="Proteomes" id="UP000762676"/>
    </source>
</evidence>